<proteinExistence type="predicted"/>
<accession>A0A6G0TM46</accession>
<dbReference type="OrthoDB" id="6622550at2759"/>
<keyword evidence="1" id="KW-0863">Zinc-finger</keyword>
<dbReference type="Proteomes" id="UP000475862">
    <property type="component" value="Unassembled WGS sequence"/>
</dbReference>
<organism evidence="3 4">
    <name type="scientific">Aphis glycines</name>
    <name type="common">Soybean aphid</name>
    <dbReference type="NCBI Taxonomy" id="307491"/>
    <lineage>
        <taxon>Eukaryota</taxon>
        <taxon>Metazoa</taxon>
        <taxon>Ecdysozoa</taxon>
        <taxon>Arthropoda</taxon>
        <taxon>Hexapoda</taxon>
        <taxon>Insecta</taxon>
        <taxon>Pterygota</taxon>
        <taxon>Neoptera</taxon>
        <taxon>Paraneoptera</taxon>
        <taxon>Hemiptera</taxon>
        <taxon>Sternorrhyncha</taxon>
        <taxon>Aphidomorpha</taxon>
        <taxon>Aphidoidea</taxon>
        <taxon>Aphididae</taxon>
        <taxon>Aphidini</taxon>
        <taxon>Aphis</taxon>
        <taxon>Aphis</taxon>
    </lineage>
</organism>
<comment type="caution">
    <text evidence="3">The sequence shown here is derived from an EMBL/GenBank/DDBJ whole genome shotgun (WGS) entry which is preliminary data.</text>
</comment>
<evidence type="ECO:0000313" key="4">
    <source>
        <dbReference type="Proteomes" id="UP000475862"/>
    </source>
</evidence>
<dbReference type="PROSITE" id="PS50157">
    <property type="entry name" value="ZINC_FINGER_C2H2_2"/>
    <property type="match status" value="1"/>
</dbReference>
<dbReference type="InterPro" id="IPR013087">
    <property type="entry name" value="Znf_C2H2_type"/>
</dbReference>
<dbReference type="AlphaFoldDB" id="A0A6G0TM46"/>
<evidence type="ECO:0000256" key="1">
    <source>
        <dbReference type="PROSITE-ProRule" id="PRU00042"/>
    </source>
</evidence>
<reference evidence="3 4" key="1">
    <citation type="submission" date="2019-08" db="EMBL/GenBank/DDBJ databases">
        <title>The genome of the soybean aphid Biotype 1, its phylome, world population structure and adaptation to the North American continent.</title>
        <authorList>
            <person name="Giordano R."/>
            <person name="Donthu R.K."/>
            <person name="Hernandez A.G."/>
            <person name="Wright C.L."/>
            <person name="Zimin A.V."/>
        </authorList>
    </citation>
    <scope>NUCLEOTIDE SEQUENCE [LARGE SCALE GENOMIC DNA]</scope>
    <source>
        <tissue evidence="3">Whole aphids</tissue>
    </source>
</reference>
<dbReference type="PROSITE" id="PS00028">
    <property type="entry name" value="ZINC_FINGER_C2H2_1"/>
    <property type="match status" value="1"/>
</dbReference>
<keyword evidence="1" id="KW-0479">Metal-binding</keyword>
<evidence type="ECO:0000259" key="2">
    <source>
        <dbReference type="PROSITE" id="PS50157"/>
    </source>
</evidence>
<keyword evidence="1" id="KW-0862">Zinc</keyword>
<name>A0A6G0TM46_APHGL</name>
<keyword evidence="4" id="KW-1185">Reference proteome</keyword>
<gene>
    <name evidence="3" type="ORF">AGLY_008095</name>
</gene>
<dbReference type="GO" id="GO:0008270">
    <property type="term" value="F:zinc ion binding"/>
    <property type="evidence" value="ECO:0007669"/>
    <property type="project" value="UniProtKB-KW"/>
</dbReference>
<feature type="domain" description="C2H2-type" evidence="2">
    <location>
        <begin position="108"/>
        <end position="131"/>
    </location>
</feature>
<dbReference type="Gene3D" id="3.30.160.60">
    <property type="entry name" value="Classic Zinc Finger"/>
    <property type="match status" value="1"/>
</dbReference>
<protein>
    <recommendedName>
        <fullName evidence="2">C2H2-type domain-containing protein</fullName>
    </recommendedName>
</protein>
<evidence type="ECO:0000313" key="3">
    <source>
        <dbReference type="EMBL" id="KAE9534803.1"/>
    </source>
</evidence>
<sequence length="271" mass="32383">MSKRIFPKLFIKKAYDHIFIFTATKWCQLDEFCKTDPAICPNSCGRKYKGQYRKQLLKRHLTHECGVPRKMIELLYCPNNCGRYYSGDWKKSSLQRHLKHECGVPKKFICLICYRRFARKTHLNSHTLIKHQTHFLQLLESTNKNSLQDPVFCPNDCGRSYKGKSLEMYYFIISDMMYWKLFKLEESCKQDPAICPNMCGRRKRFKCLKICGMTYKRKQCVARHLKYEYGVLPKFDYNFCEKKCAYKESLKNHLFDSLDLCIFIKLNKINN</sequence>
<dbReference type="EMBL" id="VYZN01000027">
    <property type="protein sequence ID" value="KAE9534803.1"/>
    <property type="molecule type" value="Genomic_DNA"/>
</dbReference>